<reference evidence="1 2" key="1">
    <citation type="journal article" date="2022" name="Allergy">
        <title>Genome assembly and annotation of Periplaneta americana reveal a comprehensive cockroach allergen profile.</title>
        <authorList>
            <person name="Wang L."/>
            <person name="Xiong Q."/>
            <person name="Saelim N."/>
            <person name="Wang L."/>
            <person name="Nong W."/>
            <person name="Wan A.T."/>
            <person name="Shi M."/>
            <person name="Liu X."/>
            <person name="Cao Q."/>
            <person name="Hui J.H.L."/>
            <person name="Sookrung N."/>
            <person name="Leung T.F."/>
            <person name="Tungtrongchitr A."/>
            <person name="Tsui S.K.W."/>
        </authorList>
    </citation>
    <scope>NUCLEOTIDE SEQUENCE [LARGE SCALE GENOMIC DNA]</scope>
    <source>
        <strain evidence="1">PWHHKU_190912</strain>
    </source>
</reference>
<dbReference type="EMBL" id="JAJSOF020000021">
    <property type="protein sequence ID" value="KAJ4437197.1"/>
    <property type="molecule type" value="Genomic_DNA"/>
</dbReference>
<evidence type="ECO:0000313" key="1">
    <source>
        <dbReference type="EMBL" id="KAJ4437197.1"/>
    </source>
</evidence>
<evidence type="ECO:0000313" key="2">
    <source>
        <dbReference type="Proteomes" id="UP001148838"/>
    </source>
</evidence>
<dbReference type="Proteomes" id="UP001148838">
    <property type="component" value="Unassembled WGS sequence"/>
</dbReference>
<protein>
    <submittedName>
        <fullName evidence="1">Uncharacterized protein</fullName>
    </submittedName>
</protein>
<keyword evidence="2" id="KW-1185">Reference proteome</keyword>
<name>A0ABQ8SU20_PERAM</name>
<comment type="caution">
    <text evidence="1">The sequence shown here is derived from an EMBL/GenBank/DDBJ whole genome shotgun (WGS) entry which is preliminary data.</text>
</comment>
<sequence length="346" mass="40256">MAGLCEGGNEPPGSLKASKFQMKTLKRLFCVIESFTWENMPLIDEETGKMTMAEWIPRIEKFVKRSLSFALALHIVQASVRVTTTDEMIYNTMYPFDILQSPVYEIILMTQQSIIQLLNEFREIASVLCCVHFSVEKIKSSIISADIADHSPKLNGHFMNGIHILCGPKKDSYRHILLQCVELEQVRRKYLSPSMLSQNMRSLVCLDLMGNREYEQKTGLFLLKGEKLEVQLWKFVIRNDEGIMKVRFSLLEFKWKYVKSLEKSVDISEDEVRQIEDKLYAIIRLHQEVISRFFLAGKRGRFTGKKRRVSRDVAMDRLVAEGYVVMCSVLANEIVRFSQQRIHRRR</sequence>
<accession>A0ABQ8SU20</accession>
<gene>
    <name evidence="1" type="ORF">ANN_17332</name>
</gene>
<proteinExistence type="predicted"/>
<organism evidence="1 2">
    <name type="scientific">Periplaneta americana</name>
    <name type="common">American cockroach</name>
    <name type="synonym">Blatta americana</name>
    <dbReference type="NCBI Taxonomy" id="6978"/>
    <lineage>
        <taxon>Eukaryota</taxon>
        <taxon>Metazoa</taxon>
        <taxon>Ecdysozoa</taxon>
        <taxon>Arthropoda</taxon>
        <taxon>Hexapoda</taxon>
        <taxon>Insecta</taxon>
        <taxon>Pterygota</taxon>
        <taxon>Neoptera</taxon>
        <taxon>Polyneoptera</taxon>
        <taxon>Dictyoptera</taxon>
        <taxon>Blattodea</taxon>
        <taxon>Blattoidea</taxon>
        <taxon>Blattidae</taxon>
        <taxon>Blattinae</taxon>
        <taxon>Periplaneta</taxon>
    </lineage>
</organism>